<evidence type="ECO:0000256" key="2">
    <source>
        <dbReference type="HAMAP-Rule" id="MF_00457"/>
    </source>
</evidence>
<sequence>MEITFYGHATFKIVTPKGVKILIDPWLTNPQAPKEIDRGPYDLILITHAHGDHLGEALEVAEGAEVVAIHEIQQWLAARGVQKATGMNIGGTYATRGLKITMVPALHSSSFPDGTYGGEPCGFVIEMEDGQRIYHAGDTGLFAEMAFIGELYRPEVALLPIGSHYVMGPREAAKACELLQPKMVVPMHYGTFPVLSGTPEELEEALAARGLSVEVKVLSPGETLRI</sequence>
<dbReference type="EMBL" id="CP042909">
    <property type="protein sequence ID" value="QJA05672.1"/>
    <property type="molecule type" value="Genomic_DNA"/>
</dbReference>
<dbReference type="Proteomes" id="UP000501253">
    <property type="component" value="Chromosome"/>
</dbReference>
<reference evidence="4 5" key="1">
    <citation type="submission" date="2019-08" db="EMBL/GenBank/DDBJ databases">
        <title>Complete genome sequence of Thermosulfurimonas marina SU872T, an anaerobic thermophilic chemolithoautotrophic bacterium isolated from a shallow marine hydrothermal vent.</title>
        <authorList>
            <person name="Allioux M."/>
            <person name="Jebbar M."/>
            <person name="Slobodkina G."/>
            <person name="Slobodkin A."/>
            <person name="Moalic Y."/>
            <person name="Frolova A."/>
            <person name="Shao Z."/>
            <person name="Alain K."/>
        </authorList>
    </citation>
    <scope>NUCLEOTIDE SEQUENCE [LARGE SCALE GENOMIC DNA]</scope>
    <source>
        <strain evidence="4 5">SU872</strain>
    </source>
</reference>
<dbReference type="PANTHER" id="PTHR43546:SF3">
    <property type="entry name" value="UPF0173 METAL-DEPENDENT HYDROLASE MJ1163"/>
    <property type="match status" value="1"/>
</dbReference>
<dbReference type="SMART" id="SM00849">
    <property type="entry name" value="Lactamase_B"/>
    <property type="match status" value="1"/>
</dbReference>
<dbReference type="PANTHER" id="PTHR43546">
    <property type="entry name" value="UPF0173 METAL-DEPENDENT HYDROLASE MJ1163-RELATED"/>
    <property type="match status" value="1"/>
</dbReference>
<dbReference type="InterPro" id="IPR001279">
    <property type="entry name" value="Metallo-B-lactamas"/>
</dbReference>
<evidence type="ECO:0000256" key="1">
    <source>
        <dbReference type="ARBA" id="ARBA00022801"/>
    </source>
</evidence>
<gene>
    <name evidence="4" type="ORF">FVE67_02140</name>
</gene>
<dbReference type="Gene3D" id="3.60.15.10">
    <property type="entry name" value="Ribonuclease Z/Hydroxyacylglutathione hydrolase-like"/>
    <property type="match status" value="1"/>
</dbReference>
<feature type="domain" description="Metallo-beta-lactamase" evidence="3">
    <location>
        <begin position="7"/>
        <end position="188"/>
    </location>
</feature>
<accession>A0A6H1WR49</accession>
<dbReference type="Pfam" id="PF13483">
    <property type="entry name" value="Lactamase_B_3"/>
    <property type="match status" value="1"/>
</dbReference>
<name>A0A6H1WR49_9BACT</name>
<dbReference type="GO" id="GO:0016787">
    <property type="term" value="F:hydrolase activity"/>
    <property type="evidence" value="ECO:0007669"/>
    <property type="project" value="UniProtKB-UniRule"/>
</dbReference>
<evidence type="ECO:0000313" key="4">
    <source>
        <dbReference type="EMBL" id="QJA05672.1"/>
    </source>
</evidence>
<dbReference type="InterPro" id="IPR036866">
    <property type="entry name" value="RibonucZ/Hydroxyglut_hydro"/>
</dbReference>
<dbReference type="NCBIfam" id="NF001911">
    <property type="entry name" value="PRK00685.1"/>
    <property type="match status" value="1"/>
</dbReference>
<keyword evidence="5" id="KW-1185">Reference proteome</keyword>
<dbReference type="RefSeq" id="WP_168719034.1">
    <property type="nucleotide sequence ID" value="NZ_CP042909.1"/>
</dbReference>
<dbReference type="InterPro" id="IPR050114">
    <property type="entry name" value="UPF0173_UPF0282_UlaG_hydrolase"/>
</dbReference>
<organism evidence="4 5">
    <name type="scientific">Thermosulfurimonas marina</name>
    <dbReference type="NCBI Taxonomy" id="2047767"/>
    <lineage>
        <taxon>Bacteria</taxon>
        <taxon>Pseudomonadati</taxon>
        <taxon>Thermodesulfobacteriota</taxon>
        <taxon>Thermodesulfobacteria</taxon>
        <taxon>Thermodesulfobacteriales</taxon>
        <taxon>Thermodesulfobacteriaceae</taxon>
        <taxon>Thermosulfurimonas</taxon>
    </lineage>
</organism>
<evidence type="ECO:0000259" key="3">
    <source>
        <dbReference type="SMART" id="SM00849"/>
    </source>
</evidence>
<proteinExistence type="inferred from homology"/>
<dbReference type="AlphaFoldDB" id="A0A6H1WR49"/>
<dbReference type="InterPro" id="IPR022877">
    <property type="entry name" value="UPF0173"/>
</dbReference>
<protein>
    <recommendedName>
        <fullName evidence="2">UPF0173 metal-dependent hydrolase FVE67_02140</fullName>
    </recommendedName>
</protein>
<dbReference type="SUPFAM" id="SSF56281">
    <property type="entry name" value="Metallo-hydrolase/oxidoreductase"/>
    <property type="match status" value="1"/>
</dbReference>
<dbReference type="HAMAP" id="MF_00457">
    <property type="entry name" value="UPF0173"/>
    <property type="match status" value="1"/>
</dbReference>
<keyword evidence="1 2" id="KW-0378">Hydrolase</keyword>
<evidence type="ECO:0000313" key="5">
    <source>
        <dbReference type="Proteomes" id="UP000501253"/>
    </source>
</evidence>
<dbReference type="KEGG" id="tmai:FVE67_02140"/>
<comment type="similarity">
    <text evidence="2">Belongs to the UPF0173 family.</text>
</comment>